<evidence type="ECO:0000259" key="5">
    <source>
        <dbReference type="Pfam" id="PF01979"/>
    </source>
</evidence>
<dbReference type="PANTHER" id="PTHR11113:SF14">
    <property type="entry name" value="N-ACETYLGLUCOSAMINE-6-PHOSPHATE DEACETYLASE"/>
    <property type="match status" value="1"/>
</dbReference>
<accession>A0ABW3HWK9</accession>
<keyword evidence="7" id="KW-1185">Reference proteome</keyword>
<proteinExistence type="inferred from homology"/>
<feature type="domain" description="Amidohydrolase-related" evidence="5">
    <location>
        <begin position="52"/>
        <end position="373"/>
    </location>
</feature>
<dbReference type="EC" id="3.5.1.25" evidence="6"/>
<keyword evidence="3 4" id="KW-0378">Hydrolase</keyword>
<name>A0ABW3HWK9_9BACL</name>
<evidence type="ECO:0000256" key="1">
    <source>
        <dbReference type="ARBA" id="ARBA00010716"/>
    </source>
</evidence>
<reference evidence="7" key="1">
    <citation type="journal article" date="2019" name="Int. J. Syst. Evol. Microbiol.">
        <title>The Global Catalogue of Microorganisms (GCM) 10K type strain sequencing project: providing services to taxonomists for standard genome sequencing and annotation.</title>
        <authorList>
            <consortium name="The Broad Institute Genomics Platform"/>
            <consortium name="The Broad Institute Genome Sequencing Center for Infectious Disease"/>
            <person name="Wu L."/>
            <person name="Ma J."/>
        </authorList>
    </citation>
    <scope>NUCLEOTIDE SEQUENCE [LARGE SCALE GENOMIC DNA]</scope>
    <source>
        <strain evidence="7">CCUG 59129</strain>
    </source>
</reference>
<evidence type="ECO:0000256" key="2">
    <source>
        <dbReference type="ARBA" id="ARBA00022723"/>
    </source>
</evidence>
<keyword evidence="2" id="KW-0479">Metal-binding</keyword>
<comment type="caution">
    <text evidence="6">The sequence shown here is derived from an EMBL/GenBank/DDBJ whole genome shotgun (WGS) entry which is preliminary data.</text>
</comment>
<dbReference type="PIRSF" id="PIRSF038994">
    <property type="entry name" value="NagA"/>
    <property type="match status" value="1"/>
</dbReference>
<protein>
    <submittedName>
        <fullName evidence="6">N-acetylglucosamine-6-phosphate deacetylase</fullName>
        <ecNumber evidence="6">3.5.1.25</ecNumber>
    </submittedName>
</protein>
<dbReference type="EMBL" id="JBHTJZ010000067">
    <property type="protein sequence ID" value="MFD0961804.1"/>
    <property type="molecule type" value="Genomic_DNA"/>
</dbReference>
<dbReference type="Pfam" id="PF01979">
    <property type="entry name" value="Amidohydro_1"/>
    <property type="match status" value="1"/>
</dbReference>
<evidence type="ECO:0000313" key="6">
    <source>
        <dbReference type="EMBL" id="MFD0961804.1"/>
    </source>
</evidence>
<gene>
    <name evidence="6" type="ORF">ACFQ2I_20895</name>
</gene>
<organism evidence="6 7">
    <name type="scientific">Paenibacillus chungangensis</name>
    <dbReference type="NCBI Taxonomy" id="696535"/>
    <lineage>
        <taxon>Bacteria</taxon>
        <taxon>Bacillati</taxon>
        <taxon>Bacillota</taxon>
        <taxon>Bacilli</taxon>
        <taxon>Bacillales</taxon>
        <taxon>Paenibacillaceae</taxon>
        <taxon>Paenibacillus</taxon>
    </lineage>
</organism>
<comment type="similarity">
    <text evidence="1 4">Belongs to the metallo-dependent hydrolases superfamily. NagA family.</text>
</comment>
<dbReference type="InterPro" id="IPR006680">
    <property type="entry name" value="Amidohydro-rel"/>
</dbReference>
<evidence type="ECO:0000256" key="3">
    <source>
        <dbReference type="ARBA" id="ARBA00022801"/>
    </source>
</evidence>
<dbReference type="PANTHER" id="PTHR11113">
    <property type="entry name" value="N-ACETYLGLUCOSAMINE-6-PHOSPHATE DEACETYLASE"/>
    <property type="match status" value="1"/>
</dbReference>
<sequence length="399" mass="42561">MAGNGQGQGREVLRAVHYRTGEAVTVTLENGLIGSIGKLEGISGEEAASLPIVAPGLVDLQINGYCGLDFNTLPYREELASDFIRKLWQEGVTSSYPTVITNSAEAIEEAMRSIADACRRDAAVEAGVAGIHLEGPFITPEDGARGAHGRAYVGPPDWELFQRWQEAAEGRIRILTLSPEWEGSAAFISRCVDSGVVVSIGHTAATPEQIAQAVAAGARMSTHLGNGSHPMLQRHPNYIWEQLAQDQLWSCIIGDGFHLPEQVLKVVMKVKGEQAILVSDAVALSGLPPGEYDTHVGGSVILTPEGKLHLAGNDKILAGSAQMLLFGIRHLAKTGLADWRDAWEMASIRPSAFMGLPSAEGLSPGAPADLALLRHKENGIQLVGTYKSGIKVMNREALT</sequence>
<dbReference type="Gene3D" id="3.20.20.140">
    <property type="entry name" value="Metal-dependent hydrolases"/>
    <property type="match status" value="1"/>
</dbReference>
<evidence type="ECO:0000256" key="4">
    <source>
        <dbReference type="PIRNR" id="PIRNR038994"/>
    </source>
</evidence>
<dbReference type="Proteomes" id="UP001596989">
    <property type="component" value="Unassembled WGS sequence"/>
</dbReference>
<dbReference type="RefSeq" id="WP_377567727.1">
    <property type="nucleotide sequence ID" value="NZ_JBHTJZ010000067.1"/>
</dbReference>
<dbReference type="GO" id="GO:0008448">
    <property type="term" value="F:N-acetylglucosamine-6-phosphate deacetylase activity"/>
    <property type="evidence" value="ECO:0007669"/>
    <property type="project" value="UniProtKB-EC"/>
</dbReference>
<keyword evidence="4" id="KW-0119">Carbohydrate metabolism</keyword>
<evidence type="ECO:0000313" key="7">
    <source>
        <dbReference type="Proteomes" id="UP001596989"/>
    </source>
</evidence>
<dbReference type="InterPro" id="IPR003764">
    <property type="entry name" value="GlcNAc_6-P_deAcase"/>
</dbReference>
<dbReference type="InterPro" id="IPR032466">
    <property type="entry name" value="Metal_Hydrolase"/>
</dbReference>
<dbReference type="SUPFAM" id="SSF51556">
    <property type="entry name" value="Metallo-dependent hydrolases"/>
    <property type="match status" value="1"/>
</dbReference>